<protein>
    <submittedName>
        <fullName evidence="1">Uncharacterized protein</fullName>
    </submittedName>
</protein>
<accession>A0A5U3IZ05</accession>
<dbReference type="Proteomes" id="UP000839610">
    <property type="component" value="Unassembled WGS sequence"/>
</dbReference>
<dbReference type="GO" id="GO:0006355">
    <property type="term" value="P:regulation of DNA-templated transcription"/>
    <property type="evidence" value="ECO:0007669"/>
    <property type="project" value="InterPro"/>
</dbReference>
<dbReference type="AlphaFoldDB" id="A0A5U3IZ05"/>
<reference evidence="1" key="1">
    <citation type="submission" date="2018-07" db="EMBL/GenBank/DDBJ databases">
        <authorList>
            <consortium name="GenomeTrakr network: Whole genome sequencing for foodborne pathogen traceback"/>
        </authorList>
    </citation>
    <scope>NUCLEOTIDE SEQUENCE [LARGE SCALE GENOMIC DNA]</scope>
    <source>
        <strain evidence="1">FDA00008842</strain>
    </source>
</reference>
<dbReference type="EMBL" id="AAGLUV010000037">
    <property type="protein sequence ID" value="EBP4586524.1"/>
    <property type="molecule type" value="Genomic_DNA"/>
</dbReference>
<dbReference type="GO" id="GO:0003677">
    <property type="term" value="F:DNA binding"/>
    <property type="evidence" value="ECO:0007669"/>
    <property type="project" value="InterPro"/>
</dbReference>
<organism evidence="1">
    <name type="scientific">Salmonella enterica</name>
    <name type="common">Salmonella choleraesuis</name>
    <dbReference type="NCBI Taxonomy" id="28901"/>
    <lineage>
        <taxon>Bacteria</taxon>
        <taxon>Pseudomonadati</taxon>
        <taxon>Pseudomonadota</taxon>
        <taxon>Gammaproteobacteria</taxon>
        <taxon>Enterobacterales</taxon>
        <taxon>Enterobacteriaceae</taxon>
        <taxon>Salmonella</taxon>
    </lineage>
</organism>
<evidence type="ECO:0000313" key="1">
    <source>
        <dbReference type="EMBL" id="EBP4586524.1"/>
    </source>
</evidence>
<gene>
    <name evidence="1" type="ORF">VH79_25830</name>
</gene>
<dbReference type="SUPFAM" id="SSF46894">
    <property type="entry name" value="C-terminal effector domain of the bipartite response regulators"/>
    <property type="match status" value="1"/>
</dbReference>
<name>A0A5U3IZ05_SALER</name>
<sequence>MVSVSGVSALESAVYQDPRAGVLLCLRPHMNVPVLDALRPLLRGRVVSVVSAGVLFSDRMVARGLGYREPVSAEALEAWLPGSVSVRGSHPLEMFMQEVERDTGWGRWQKRRGKALNEMSAERTRHLLNELSGYMVTALPEGVPLRHWFILCRFAEGLSGAEVSQMTGLKEKTVSLYRRQTLRQLGMERVKCGMGLYRAVQVRESLQIYPGGGCGGRVK</sequence>
<dbReference type="InterPro" id="IPR016032">
    <property type="entry name" value="Sig_transdc_resp-reg_C-effctor"/>
</dbReference>
<proteinExistence type="predicted"/>
<comment type="caution">
    <text evidence="1">The sequence shown here is derived from an EMBL/GenBank/DDBJ whole genome shotgun (WGS) entry which is preliminary data.</text>
</comment>